<reference evidence="2 3" key="1">
    <citation type="submission" date="2021-07" db="EMBL/GenBank/DDBJ databases">
        <title>Shewanella sp. nov, isolated from SCS.</title>
        <authorList>
            <person name="Cao W.R."/>
        </authorList>
    </citation>
    <scope>NUCLEOTIDE SEQUENCE [LARGE SCALE GENOMIC DNA]</scope>
    <source>
        <strain evidence="2 3">NR704-98</strain>
    </source>
</reference>
<dbReference type="InterPro" id="IPR036107">
    <property type="entry name" value="CsrA_sf"/>
</dbReference>
<dbReference type="Gene3D" id="2.60.40.4380">
    <property type="entry name" value="Translational regulator CsrA"/>
    <property type="match status" value="1"/>
</dbReference>
<dbReference type="Pfam" id="PF02599">
    <property type="entry name" value="CsrA"/>
    <property type="match status" value="1"/>
</dbReference>
<keyword evidence="1" id="KW-0010">Activator</keyword>
<organism evidence="2 3">
    <name type="scientific">Shewanella nanhaiensis</name>
    <dbReference type="NCBI Taxonomy" id="2864872"/>
    <lineage>
        <taxon>Bacteria</taxon>
        <taxon>Pseudomonadati</taxon>
        <taxon>Pseudomonadota</taxon>
        <taxon>Gammaproteobacteria</taxon>
        <taxon>Alteromonadales</taxon>
        <taxon>Shewanellaceae</taxon>
        <taxon>Shewanella</taxon>
    </lineage>
</organism>
<dbReference type="RefSeq" id="WP_220109835.1">
    <property type="nucleotide sequence ID" value="NZ_JAHZST010000007.1"/>
</dbReference>
<sequence length="58" mass="6639">MLILTRKANTSLILTNIYDKDGQPLKDIEVHLYHDNRVGIDAAPSIDIYRSEILDLDK</sequence>
<comment type="caution">
    <text evidence="2">The sequence shown here is derived from an EMBL/GenBank/DDBJ whole genome shotgun (WGS) entry which is preliminary data.</text>
</comment>
<dbReference type="InterPro" id="IPR003751">
    <property type="entry name" value="CsrA"/>
</dbReference>
<evidence type="ECO:0000313" key="2">
    <source>
        <dbReference type="EMBL" id="MBW8184308.1"/>
    </source>
</evidence>
<evidence type="ECO:0000256" key="1">
    <source>
        <dbReference type="ARBA" id="ARBA00023159"/>
    </source>
</evidence>
<name>A0ABS7E3S1_9GAMM</name>
<accession>A0ABS7E3S1</accession>
<gene>
    <name evidence="2" type="ORF">K0625_11540</name>
</gene>
<evidence type="ECO:0000313" key="3">
    <source>
        <dbReference type="Proteomes" id="UP001195963"/>
    </source>
</evidence>
<dbReference type="EMBL" id="JAHZST010000007">
    <property type="protein sequence ID" value="MBW8184308.1"/>
    <property type="molecule type" value="Genomic_DNA"/>
</dbReference>
<dbReference type="Proteomes" id="UP001195963">
    <property type="component" value="Unassembled WGS sequence"/>
</dbReference>
<keyword evidence="3" id="KW-1185">Reference proteome</keyword>
<dbReference type="SUPFAM" id="SSF117130">
    <property type="entry name" value="CsrA-like"/>
    <property type="match status" value="1"/>
</dbReference>
<protein>
    <submittedName>
        <fullName evidence="2">Carbon storage regulator</fullName>
    </submittedName>
</protein>
<proteinExistence type="predicted"/>